<evidence type="ECO:0000313" key="6">
    <source>
        <dbReference type="EMBL" id="EPF71380.1"/>
    </source>
</evidence>
<evidence type="ECO:0000256" key="3">
    <source>
        <dbReference type="ARBA" id="ARBA00022801"/>
    </source>
</evidence>
<name>S3MUE7_9GAMM</name>
<protein>
    <recommendedName>
        <fullName evidence="5">Nucleoside triphosphate pyrophosphatase</fullName>
        <ecNumber evidence="5">3.6.1.9</ecNumber>
    </recommendedName>
    <alternativeName>
        <fullName evidence="5">Nucleotide pyrophosphatase</fullName>
        <shortName evidence="5">Nucleotide PPase</shortName>
    </alternativeName>
</protein>
<dbReference type="PANTHER" id="PTHR43213">
    <property type="entry name" value="BIFUNCTIONAL DTTP/UTP PYROPHOSPHATASE/METHYLTRANSFERASE PROTEIN-RELATED"/>
    <property type="match status" value="1"/>
</dbReference>
<dbReference type="Gene3D" id="3.90.950.10">
    <property type="match status" value="1"/>
</dbReference>
<dbReference type="GO" id="GO:0047429">
    <property type="term" value="F:nucleoside triphosphate diphosphatase activity"/>
    <property type="evidence" value="ECO:0007669"/>
    <property type="project" value="UniProtKB-EC"/>
</dbReference>
<reference evidence="6 7" key="1">
    <citation type="submission" date="2013-06" db="EMBL/GenBank/DDBJ databases">
        <title>The Genome Sequence of Acinetobacter rudis CIP 110305.</title>
        <authorList>
            <consortium name="The Broad Institute Genome Sequencing Platform"/>
            <consortium name="The Broad Institute Genome Sequencing Center for Infectious Disease"/>
            <person name="Cerqueira G."/>
            <person name="Feldgarden M."/>
            <person name="Courvalin P."/>
            <person name="Perichon B."/>
            <person name="Grillot-Courvalin C."/>
            <person name="Clermont D."/>
            <person name="Rocha E."/>
            <person name="Yoon E.-J."/>
            <person name="Nemec A."/>
            <person name="Young S.K."/>
            <person name="Zeng Q."/>
            <person name="Gargeya S."/>
            <person name="Fitzgerald M."/>
            <person name="Abouelleil A."/>
            <person name="Alvarado L."/>
            <person name="Berlin A.M."/>
            <person name="Chapman S.B."/>
            <person name="Dewar J."/>
            <person name="Goldberg J."/>
            <person name="Griggs A."/>
            <person name="Gujja S."/>
            <person name="Hansen M."/>
            <person name="Howarth C."/>
            <person name="Imamovic A."/>
            <person name="Larimer J."/>
            <person name="McCowan C."/>
            <person name="Murphy C."/>
            <person name="Pearson M."/>
            <person name="Priest M."/>
            <person name="Roberts A."/>
            <person name="Saif S."/>
            <person name="Shea T."/>
            <person name="Sykes S."/>
            <person name="Wortman J."/>
            <person name="Nusbaum C."/>
            <person name="Birren B."/>
        </authorList>
    </citation>
    <scope>NUCLEOTIDE SEQUENCE [LARGE SCALE GENOMIC DNA]</scope>
    <source>
        <strain evidence="6 7">CIP 110305</strain>
    </source>
</reference>
<comment type="similarity">
    <text evidence="5">Belongs to the Maf family.</text>
</comment>
<evidence type="ECO:0000256" key="2">
    <source>
        <dbReference type="ARBA" id="ARBA00022490"/>
    </source>
</evidence>
<dbReference type="SUPFAM" id="SSF52972">
    <property type="entry name" value="ITPase-like"/>
    <property type="match status" value="1"/>
</dbReference>
<sequence length="197" mass="22345">MMFSEIILASSSVTRRELMNRLGLNYRCISPDIDESPCGETQAEDLAMRLAISKAQHVARQFPQALVIGSDQVAYHVDRPDQFIGKPMSEARAIEQLQAHSGQCLRFATALSVQIEQHQFKHQWIEHFQIQFRHLERDEIERYVAKEQPLHCAGSFKCEGLGISLFESMQGHDQTSLMGLPLIALCKTLRQLGVQLP</sequence>
<evidence type="ECO:0000256" key="5">
    <source>
        <dbReference type="HAMAP-Rule" id="MF_00528"/>
    </source>
</evidence>
<comment type="catalytic activity">
    <reaction evidence="5">
        <text>a ribonucleoside 5'-triphosphate + H2O = a ribonucleoside 5'-phosphate + diphosphate + H(+)</text>
        <dbReference type="Rhea" id="RHEA:23996"/>
        <dbReference type="ChEBI" id="CHEBI:15377"/>
        <dbReference type="ChEBI" id="CHEBI:15378"/>
        <dbReference type="ChEBI" id="CHEBI:33019"/>
        <dbReference type="ChEBI" id="CHEBI:58043"/>
        <dbReference type="ChEBI" id="CHEBI:61557"/>
        <dbReference type="EC" id="3.6.1.9"/>
    </reaction>
</comment>
<dbReference type="EC" id="3.6.1.9" evidence="5"/>
<dbReference type="NCBIfam" id="TIGR00172">
    <property type="entry name" value="maf"/>
    <property type="match status" value="1"/>
</dbReference>
<accession>S3MUE7</accession>
<evidence type="ECO:0000256" key="1">
    <source>
        <dbReference type="ARBA" id="ARBA00004496"/>
    </source>
</evidence>
<dbReference type="HOGENOM" id="CLU_040416_1_0_6"/>
<comment type="function">
    <text evidence="5">Nucleoside triphosphate pyrophosphatase. May have a dual role in cell division arrest and in preventing the incorporation of modified nucleotides into cellular nucleic acids.</text>
</comment>
<dbReference type="CDD" id="cd00555">
    <property type="entry name" value="Maf"/>
    <property type="match status" value="1"/>
</dbReference>
<dbReference type="eggNOG" id="COG0424">
    <property type="taxonomic scope" value="Bacteria"/>
</dbReference>
<dbReference type="Proteomes" id="UP000014568">
    <property type="component" value="Unassembled WGS sequence"/>
</dbReference>
<dbReference type="RefSeq" id="WP_016656811.1">
    <property type="nucleotide sequence ID" value="NZ_KE340353.1"/>
</dbReference>
<comment type="catalytic activity">
    <reaction evidence="5">
        <text>a 2'-deoxyribonucleoside 5'-triphosphate + H2O = a 2'-deoxyribonucleoside 5'-phosphate + diphosphate + H(+)</text>
        <dbReference type="Rhea" id="RHEA:44644"/>
        <dbReference type="ChEBI" id="CHEBI:15377"/>
        <dbReference type="ChEBI" id="CHEBI:15378"/>
        <dbReference type="ChEBI" id="CHEBI:33019"/>
        <dbReference type="ChEBI" id="CHEBI:61560"/>
        <dbReference type="ChEBI" id="CHEBI:65317"/>
        <dbReference type="EC" id="3.6.1.9"/>
    </reaction>
</comment>
<dbReference type="PANTHER" id="PTHR43213:SF10">
    <property type="entry name" value="7-METHYL-GTP PYROPHOSPHATASE"/>
    <property type="match status" value="1"/>
</dbReference>
<dbReference type="GO" id="GO:0005737">
    <property type="term" value="C:cytoplasm"/>
    <property type="evidence" value="ECO:0007669"/>
    <property type="project" value="UniProtKB-SubCell"/>
</dbReference>
<evidence type="ECO:0000256" key="4">
    <source>
        <dbReference type="ARBA" id="ARBA00023080"/>
    </source>
</evidence>
<keyword evidence="4 5" id="KW-0546">Nucleotide metabolism</keyword>
<dbReference type="AlphaFoldDB" id="S3MUE7"/>
<feature type="active site" description="Proton acceptor" evidence="5">
    <location>
        <position position="71"/>
    </location>
</feature>
<evidence type="ECO:0000313" key="7">
    <source>
        <dbReference type="Proteomes" id="UP000014568"/>
    </source>
</evidence>
<dbReference type="PIRSF" id="PIRSF006305">
    <property type="entry name" value="Maf"/>
    <property type="match status" value="1"/>
</dbReference>
<keyword evidence="2 5" id="KW-0963">Cytoplasm</keyword>
<comment type="cofactor">
    <cofactor evidence="5">
        <name>a divalent metal cation</name>
        <dbReference type="ChEBI" id="CHEBI:60240"/>
    </cofactor>
</comment>
<keyword evidence="7" id="KW-1185">Reference proteome</keyword>
<proteinExistence type="inferred from homology"/>
<dbReference type="GO" id="GO:0009117">
    <property type="term" value="P:nucleotide metabolic process"/>
    <property type="evidence" value="ECO:0007669"/>
    <property type="project" value="UniProtKB-KW"/>
</dbReference>
<dbReference type="HAMAP" id="MF_00528">
    <property type="entry name" value="Maf"/>
    <property type="match status" value="1"/>
</dbReference>
<dbReference type="InterPro" id="IPR029001">
    <property type="entry name" value="ITPase-like_fam"/>
</dbReference>
<dbReference type="InterPro" id="IPR003697">
    <property type="entry name" value="Maf-like"/>
</dbReference>
<dbReference type="PATRIC" id="fig|421052.3.peg.2355"/>
<dbReference type="EMBL" id="ATGI01000032">
    <property type="protein sequence ID" value="EPF71380.1"/>
    <property type="molecule type" value="Genomic_DNA"/>
</dbReference>
<dbReference type="STRING" id="632955.GCA_000829675_01254"/>
<keyword evidence="3 5" id="KW-0378">Hydrolase</keyword>
<gene>
    <name evidence="6" type="ORF">F945_02409</name>
</gene>
<comment type="caution">
    <text evidence="6">The sequence shown here is derived from an EMBL/GenBank/DDBJ whole genome shotgun (WGS) entry which is preliminary data.</text>
</comment>
<comment type="caution">
    <text evidence="5">Lacks conserved residue(s) required for the propagation of feature annotation.</text>
</comment>
<organism evidence="6 7">
    <name type="scientific">Acinetobacter rudis CIP 110305</name>
    <dbReference type="NCBI Taxonomy" id="421052"/>
    <lineage>
        <taxon>Bacteria</taxon>
        <taxon>Pseudomonadati</taxon>
        <taxon>Pseudomonadota</taxon>
        <taxon>Gammaproteobacteria</taxon>
        <taxon>Moraxellales</taxon>
        <taxon>Moraxellaceae</taxon>
        <taxon>Acinetobacter</taxon>
    </lineage>
</organism>
<comment type="subcellular location">
    <subcellularLocation>
        <location evidence="1 5">Cytoplasm</location>
    </subcellularLocation>
</comment>
<dbReference type="Pfam" id="PF02545">
    <property type="entry name" value="Maf"/>
    <property type="match status" value="1"/>
</dbReference>